<dbReference type="GO" id="GO:0000160">
    <property type="term" value="P:phosphorelay signal transduction system"/>
    <property type="evidence" value="ECO:0007669"/>
    <property type="project" value="UniProtKB-KW"/>
</dbReference>
<dbReference type="SUPFAM" id="SSF46894">
    <property type="entry name" value="C-terminal effector domain of the bipartite response regulators"/>
    <property type="match status" value="1"/>
</dbReference>
<organism evidence="9">
    <name type="scientific">Salmonella enterica</name>
    <name type="common">Salmonella choleraesuis</name>
    <dbReference type="NCBI Taxonomy" id="28901"/>
    <lineage>
        <taxon>Bacteria</taxon>
        <taxon>Pseudomonadati</taxon>
        <taxon>Pseudomonadota</taxon>
        <taxon>Gammaproteobacteria</taxon>
        <taxon>Enterobacterales</taxon>
        <taxon>Enterobacteriaceae</taxon>
        <taxon>Salmonella</taxon>
    </lineage>
</organism>
<feature type="domain" description="Response regulatory" evidence="8">
    <location>
        <begin position="1"/>
        <end position="98"/>
    </location>
</feature>
<gene>
    <name evidence="9" type="ORF">FQE38_24015</name>
</gene>
<protein>
    <submittedName>
        <fullName evidence="9">Two component system response regulator</fullName>
    </submittedName>
</protein>
<dbReference type="AlphaFoldDB" id="A0A5Y4QKJ9"/>
<keyword evidence="2" id="KW-0902">Two-component regulatory system</keyword>
<keyword evidence="1 6" id="KW-0597">Phosphoprotein</keyword>
<comment type="caution">
    <text evidence="9">The sequence shown here is derived from an EMBL/GenBank/DDBJ whole genome shotgun (WGS) entry which is preliminary data.</text>
</comment>
<dbReference type="EMBL" id="AAJAVD010000063">
    <property type="protein sequence ID" value="ECK1652448.1"/>
    <property type="molecule type" value="Genomic_DNA"/>
</dbReference>
<dbReference type="InterPro" id="IPR058245">
    <property type="entry name" value="NreC/VraR/RcsB-like_REC"/>
</dbReference>
<dbReference type="InterPro" id="IPR016032">
    <property type="entry name" value="Sig_transdc_resp-reg_C-effctor"/>
</dbReference>
<dbReference type="PROSITE" id="PS50043">
    <property type="entry name" value="HTH_LUXR_2"/>
    <property type="match status" value="1"/>
</dbReference>
<dbReference type="SUPFAM" id="SSF52172">
    <property type="entry name" value="CheY-like"/>
    <property type="match status" value="1"/>
</dbReference>
<dbReference type="NCBIfam" id="NF011896">
    <property type="entry name" value="PRK15369.1"/>
    <property type="match status" value="1"/>
</dbReference>
<reference evidence="9" key="1">
    <citation type="submission" date="2019-07" db="EMBL/GenBank/DDBJ databases">
        <authorList>
            <consortium name="NARMS: The National Antimicrobial Resistance Monitoring System"/>
        </authorList>
    </citation>
    <scope>NUCLEOTIDE SEQUENCE</scope>
    <source>
        <strain evidence="9">CVM N18S1880</strain>
    </source>
</reference>
<keyword evidence="4" id="KW-0238">DNA-binding</keyword>
<keyword evidence="3" id="KW-0805">Transcription regulation</keyword>
<dbReference type="PROSITE" id="PS50110">
    <property type="entry name" value="RESPONSE_REGULATORY"/>
    <property type="match status" value="1"/>
</dbReference>
<evidence type="ECO:0000256" key="3">
    <source>
        <dbReference type="ARBA" id="ARBA00023015"/>
    </source>
</evidence>
<dbReference type="PANTHER" id="PTHR43214:SF3">
    <property type="entry name" value="RESPONSE REGULATOR UVRY"/>
    <property type="match status" value="1"/>
</dbReference>
<evidence type="ECO:0000256" key="6">
    <source>
        <dbReference type="PROSITE-ProRule" id="PRU00169"/>
    </source>
</evidence>
<dbReference type="SMART" id="SM00421">
    <property type="entry name" value="HTH_LUXR"/>
    <property type="match status" value="1"/>
</dbReference>
<dbReference type="GO" id="GO:0003677">
    <property type="term" value="F:DNA binding"/>
    <property type="evidence" value="ECO:0007669"/>
    <property type="project" value="UniProtKB-KW"/>
</dbReference>
<sequence length="189" mass="21686">LPWPHFKIVEHVKNGLEVYNACCAYEPDILILDLSLPGINGLDIIPQLHQRWPAMNILVYTAYQQEYMTIKTLAAGANGYVLKSSSQQVLLAALQTVAVNKRYIDPTLNREAILAELNADTTNHQLLTLRERQVLKLIDEGYTNHGISEKLHISIKTVETHRMNMMRKLQVHKVTELLNCARRMRLIEY</sequence>
<dbReference type="Pfam" id="PF00072">
    <property type="entry name" value="Response_reg"/>
    <property type="match status" value="1"/>
</dbReference>
<feature type="modified residue" description="4-aspartylphosphate" evidence="6">
    <location>
        <position position="33"/>
    </location>
</feature>
<evidence type="ECO:0000256" key="1">
    <source>
        <dbReference type="ARBA" id="ARBA00022553"/>
    </source>
</evidence>
<dbReference type="InterPro" id="IPR001789">
    <property type="entry name" value="Sig_transdc_resp-reg_receiver"/>
</dbReference>
<dbReference type="SMART" id="SM00448">
    <property type="entry name" value="REC"/>
    <property type="match status" value="1"/>
</dbReference>
<evidence type="ECO:0000256" key="4">
    <source>
        <dbReference type="ARBA" id="ARBA00023125"/>
    </source>
</evidence>
<evidence type="ECO:0000256" key="2">
    <source>
        <dbReference type="ARBA" id="ARBA00023012"/>
    </source>
</evidence>
<dbReference type="Gene3D" id="3.40.50.2300">
    <property type="match status" value="1"/>
</dbReference>
<dbReference type="CDD" id="cd17535">
    <property type="entry name" value="REC_NarL-like"/>
    <property type="match status" value="1"/>
</dbReference>
<proteinExistence type="predicted"/>
<dbReference type="CDD" id="cd06170">
    <property type="entry name" value="LuxR_C_like"/>
    <property type="match status" value="1"/>
</dbReference>
<feature type="non-terminal residue" evidence="9">
    <location>
        <position position="1"/>
    </location>
</feature>
<evidence type="ECO:0000259" key="7">
    <source>
        <dbReference type="PROSITE" id="PS50043"/>
    </source>
</evidence>
<dbReference type="InterPro" id="IPR039420">
    <property type="entry name" value="WalR-like"/>
</dbReference>
<dbReference type="PROSITE" id="PS00622">
    <property type="entry name" value="HTH_LUXR_1"/>
    <property type="match status" value="1"/>
</dbReference>
<evidence type="ECO:0000259" key="8">
    <source>
        <dbReference type="PROSITE" id="PS50110"/>
    </source>
</evidence>
<dbReference type="PANTHER" id="PTHR43214">
    <property type="entry name" value="TWO-COMPONENT RESPONSE REGULATOR"/>
    <property type="match status" value="1"/>
</dbReference>
<dbReference type="GO" id="GO:0006355">
    <property type="term" value="P:regulation of DNA-templated transcription"/>
    <property type="evidence" value="ECO:0007669"/>
    <property type="project" value="InterPro"/>
</dbReference>
<dbReference type="InterPro" id="IPR000792">
    <property type="entry name" value="Tscrpt_reg_LuxR_C"/>
</dbReference>
<dbReference type="InterPro" id="IPR011006">
    <property type="entry name" value="CheY-like_superfamily"/>
</dbReference>
<feature type="domain" description="HTH luxR-type" evidence="7">
    <location>
        <begin position="120"/>
        <end position="185"/>
    </location>
</feature>
<dbReference type="PRINTS" id="PR00038">
    <property type="entry name" value="HTHLUXR"/>
</dbReference>
<evidence type="ECO:0000256" key="5">
    <source>
        <dbReference type="ARBA" id="ARBA00023163"/>
    </source>
</evidence>
<name>A0A5Y4QKJ9_SALER</name>
<dbReference type="Pfam" id="PF00196">
    <property type="entry name" value="GerE"/>
    <property type="match status" value="1"/>
</dbReference>
<evidence type="ECO:0000313" key="9">
    <source>
        <dbReference type="EMBL" id="ECK1652448.1"/>
    </source>
</evidence>
<accession>A0A5Y4QKJ9</accession>
<keyword evidence="5" id="KW-0804">Transcription</keyword>